<keyword evidence="3" id="KW-1185">Reference proteome</keyword>
<dbReference type="InterPro" id="IPR039564">
    <property type="entry name" value="Peptidase_C39-like"/>
</dbReference>
<protein>
    <recommendedName>
        <fullName evidence="1">Peptidase C39-like domain-containing protein</fullName>
    </recommendedName>
</protein>
<evidence type="ECO:0000313" key="2">
    <source>
        <dbReference type="EMBL" id="ADH85021.1"/>
    </source>
</evidence>
<dbReference type="STRING" id="589865.DaAHT2_0310"/>
<dbReference type="OrthoDB" id="9805906at2"/>
<dbReference type="Pfam" id="PF13529">
    <property type="entry name" value="Peptidase_C39_2"/>
    <property type="match status" value="1"/>
</dbReference>
<accession>D6Z6R2</accession>
<feature type="domain" description="Peptidase C39-like" evidence="1">
    <location>
        <begin position="133"/>
        <end position="195"/>
    </location>
</feature>
<dbReference type="HOGENOM" id="CLU_076551_0_0_7"/>
<evidence type="ECO:0000313" key="3">
    <source>
        <dbReference type="Proteomes" id="UP000001508"/>
    </source>
</evidence>
<proteinExistence type="predicted"/>
<reference evidence="3" key="1">
    <citation type="submission" date="2010-02" db="EMBL/GenBank/DDBJ databases">
        <title>Complete sequence of Desulfurivibrio alkaliphilus AHT2.</title>
        <authorList>
            <consortium name="US DOE Joint Genome Institute"/>
            <person name="Pitluck S."/>
            <person name="Chertkov O."/>
            <person name="Detter J.C."/>
            <person name="Han C."/>
            <person name="Tapia R."/>
            <person name="Larimer F."/>
            <person name="Land M."/>
            <person name="Hauser L."/>
            <person name="Kyrpides N."/>
            <person name="Mikhailova N."/>
            <person name="Sorokin D.Y."/>
            <person name="Muyzer G."/>
            <person name="Woyke T."/>
        </authorList>
    </citation>
    <scope>NUCLEOTIDE SEQUENCE [LARGE SCALE GENOMIC DNA]</scope>
    <source>
        <strain evidence="3">DSM 19089 / UNIQEM U267 / AHT2</strain>
    </source>
</reference>
<organism evidence="2 3">
    <name type="scientific">Desulfurivibrio alkaliphilus (strain DSM 19089 / UNIQEM U267 / AHT2)</name>
    <dbReference type="NCBI Taxonomy" id="589865"/>
    <lineage>
        <taxon>Bacteria</taxon>
        <taxon>Pseudomonadati</taxon>
        <taxon>Thermodesulfobacteriota</taxon>
        <taxon>Desulfobulbia</taxon>
        <taxon>Desulfobulbales</taxon>
        <taxon>Desulfobulbaceae</taxon>
        <taxon>Desulfurivibrio</taxon>
    </lineage>
</organism>
<dbReference type="EMBL" id="CP001940">
    <property type="protein sequence ID" value="ADH85021.1"/>
    <property type="molecule type" value="Genomic_DNA"/>
</dbReference>
<dbReference type="KEGG" id="dak:DaAHT2_0310"/>
<sequence length="235" mass="26038">MTASFTALPIEPQPDTTTCGPTCLHALYRHYGREMALAQIIDEIQRLDHGGTLDVFLANHALARGFSAIVYTYNLKVFDPTWFVGRKTDLAAKLRAQARAKRRPKLQVATDGYLSYLAGGGEIRYADLNRALLRRLLSNGEPVLTGLSATYLYRSAREWGPDDIDDDVRGEPVGHFVLLAGYDRATREVLVADPMHDNPQGSQNYRVHVDRVIGAILLGALTYDANLLVLRPCAN</sequence>
<dbReference type="InParanoid" id="D6Z6R2"/>
<dbReference type="AlphaFoldDB" id="D6Z6R2"/>
<dbReference type="Gene3D" id="3.90.70.10">
    <property type="entry name" value="Cysteine proteinases"/>
    <property type="match status" value="1"/>
</dbReference>
<gene>
    <name evidence="2" type="ordered locus">DaAHT2_0310</name>
</gene>
<name>D6Z6R2_DESAT</name>
<evidence type="ECO:0000259" key="1">
    <source>
        <dbReference type="Pfam" id="PF13529"/>
    </source>
</evidence>
<dbReference type="Proteomes" id="UP000001508">
    <property type="component" value="Chromosome"/>
</dbReference>
<dbReference type="eggNOG" id="COG3271">
    <property type="taxonomic scope" value="Bacteria"/>
</dbReference>